<dbReference type="InterPro" id="IPR004995">
    <property type="entry name" value="Spore_Ger"/>
</dbReference>
<reference evidence="7 8" key="1">
    <citation type="submission" date="2019-07" db="EMBL/GenBank/DDBJ databases">
        <title>Genome sequence of 2 isolates from Red Sea Mangroves.</title>
        <authorList>
            <person name="Sefrji F."/>
            <person name="Michoud G."/>
            <person name="Merlino G."/>
            <person name="Daffonchio D."/>
        </authorList>
    </citation>
    <scope>NUCLEOTIDE SEQUENCE [LARGE SCALE GENOMIC DNA]</scope>
    <source>
        <strain evidence="7 8">R1DC41</strain>
    </source>
</reference>
<organism evidence="7 8">
    <name type="scientific">Mangrovibacillus cuniculi</name>
    <dbReference type="NCBI Taxonomy" id="2593652"/>
    <lineage>
        <taxon>Bacteria</taxon>
        <taxon>Bacillati</taxon>
        <taxon>Bacillota</taxon>
        <taxon>Bacilli</taxon>
        <taxon>Bacillales</taxon>
        <taxon>Bacillaceae</taxon>
        <taxon>Mangrovibacillus</taxon>
    </lineage>
</organism>
<evidence type="ECO:0000256" key="2">
    <source>
        <dbReference type="ARBA" id="ARBA00005278"/>
    </source>
</evidence>
<feature type="transmembrane region" description="Helical" evidence="6">
    <location>
        <begin position="369"/>
        <end position="393"/>
    </location>
</feature>
<keyword evidence="8" id="KW-1185">Reference proteome</keyword>
<feature type="transmembrane region" description="Helical" evidence="6">
    <location>
        <begin position="291"/>
        <end position="310"/>
    </location>
</feature>
<dbReference type="Proteomes" id="UP000593626">
    <property type="component" value="Chromosome"/>
</dbReference>
<keyword evidence="3 4" id="KW-0472">Membrane</keyword>
<keyword evidence="6" id="KW-0812">Transmembrane</keyword>
<dbReference type="KEGG" id="mcui:G8O30_15560"/>
<accession>A0A7S8HGT4</accession>
<evidence type="ECO:0000313" key="7">
    <source>
        <dbReference type="EMBL" id="QPC48233.1"/>
    </source>
</evidence>
<dbReference type="PANTHER" id="PTHR22550:SF5">
    <property type="entry name" value="LEUCINE ZIPPER PROTEIN 4"/>
    <property type="match status" value="1"/>
</dbReference>
<evidence type="ECO:0000256" key="5">
    <source>
        <dbReference type="SAM" id="MobiDB-lite"/>
    </source>
</evidence>
<evidence type="ECO:0000256" key="4">
    <source>
        <dbReference type="PIRNR" id="PIRNR005690"/>
    </source>
</evidence>
<feature type="region of interest" description="Disordered" evidence="5">
    <location>
        <begin position="470"/>
        <end position="489"/>
    </location>
</feature>
<dbReference type="GO" id="GO:0005886">
    <property type="term" value="C:plasma membrane"/>
    <property type="evidence" value="ECO:0007669"/>
    <property type="project" value="UniProtKB-SubCell"/>
</dbReference>
<dbReference type="GO" id="GO:0009847">
    <property type="term" value="P:spore germination"/>
    <property type="evidence" value="ECO:0007669"/>
    <property type="project" value="UniProtKB-UniRule"/>
</dbReference>
<dbReference type="InterPro" id="IPR050768">
    <property type="entry name" value="UPF0353/GerABKA_families"/>
</dbReference>
<name>A0A7S8HGT4_9BACI</name>
<dbReference type="AlphaFoldDB" id="A0A7S8HGT4"/>
<keyword evidence="6" id="KW-1133">Transmembrane helix</keyword>
<evidence type="ECO:0000256" key="1">
    <source>
        <dbReference type="ARBA" id="ARBA00004141"/>
    </source>
</evidence>
<sequence>MTEQSFPITDQQFSQAHVKGLFQNCHDVSFQEIKLNFDGLFQTVLLFYCDGLTNEKTIQSSILQNLRSLYNTNISEHDLQTIHPYLHKVTTNISDNEIVDRVFFGEVFLFVQPANLLYSVNLADSPKRTPEEPNTEVSIRGPRDGFIEDISTNVALIRKRIRTNDLNYEQIMIGDRLKNKVGLLYLKSKCQPEIVKDIKGKLNTLSNRDIDATIQLEELIMQRKKSLFPLFVYTGRPDFAAKALLNGRFVILLDGAPSGIVAPINFTFLLNTPEDANTHIAFVFMERIMRIFGFIFAIFLPGFWVAITSFHQDQIPYTLLATIVLTRQGVPFNVGLESIIMLSIFEIFREAGARLPQAIGQTLSVIGGLIIGQAAISAGLTAPGVLVVVGISVVSNYVLVDQTLAGAVTLLRFFVLTLAIFFGMFGFLISFFFIMLYLASLKSFNVPYLAPASPFHIKDFKYIFFRTPNNSSSEQSTILKQQHVKEENE</sequence>
<evidence type="ECO:0000256" key="6">
    <source>
        <dbReference type="SAM" id="Phobius"/>
    </source>
</evidence>
<dbReference type="RefSeq" id="WP_239672920.1">
    <property type="nucleotide sequence ID" value="NZ_CP049742.1"/>
</dbReference>
<comment type="similarity">
    <text evidence="2 4">Belongs to the GerABKA family.</text>
</comment>
<comment type="subcellular location">
    <subcellularLocation>
        <location evidence="4">Cell membrane</location>
    </subcellularLocation>
    <subcellularLocation>
        <location evidence="1">Membrane</location>
        <topology evidence="1">Multi-pass membrane protein</topology>
    </subcellularLocation>
</comment>
<protein>
    <submittedName>
        <fullName evidence="7">Spore germination protein</fullName>
    </submittedName>
</protein>
<dbReference type="EMBL" id="CP049742">
    <property type="protein sequence ID" value="QPC48233.1"/>
    <property type="molecule type" value="Genomic_DNA"/>
</dbReference>
<feature type="transmembrane region" description="Helical" evidence="6">
    <location>
        <begin position="413"/>
        <end position="439"/>
    </location>
</feature>
<proteinExistence type="inferred from homology"/>
<dbReference type="Pfam" id="PF03323">
    <property type="entry name" value="GerA"/>
    <property type="match status" value="1"/>
</dbReference>
<gene>
    <name evidence="7" type="ORF">G8O30_15560</name>
</gene>
<dbReference type="PANTHER" id="PTHR22550">
    <property type="entry name" value="SPORE GERMINATION PROTEIN"/>
    <property type="match status" value="1"/>
</dbReference>
<feature type="compositionally biased region" description="Polar residues" evidence="5">
    <location>
        <begin position="470"/>
        <end position="480"/>
    </location>
</feature>
<evidence type="ECO:0000256" key="3">
    <source>
        <dbReference type="ARBA" id="ARBA00023136"/>
    </source>
</evidence>
<dbReference type="PIRSF" id="PIRSF005690">
    <property type="entry name" value="GerBA"/>
    <property type="match status" value="1"/>
</dbReference>
<evidence type="ECO:0000313" key="8">
    <source>
        <dbReference type="Proteomes" id="UP000593626"/>
    </source>
</evidence>